<accession>A0A381V551</accession>
<dbReference type="InterPro" id="IPR008775">
    <property type="entry name" value="Phytyl_CoA_dOase-like"/>
</dbReference>
<dbReference type="SUPFAM" id="SSF51197">
    <property type="entry name" value="Clavaminate synthase-like"/>
    <property type="match status" value="1"/>
</dbReference>
<dbReference type="AlphaFoldDB" id="A0A381V551"/>
<proteinExistence type="predicted"/>
<dbReference type="GO" id="GO:0046872">
    <property type="term" value="F:metal ion binding"/>
    <property type="evidence" value="ECO:0007669"/>
    <property type="project" value="UniProtKB-ARBA"/>
</dbReference>
<dbReference type="GO" id="GO:0016491">
    <property type="term" value="F:oxidoreductase activity"/>
    <property type="evidence" value="ECO:0007669"/>
    <property type="project" value="UniProtKB-ARBA"/>
</dbReference>
<dbReference type="EMBL" id="UINC01007641">
    <property type="protein sequence ID" value="SVA34393.1"/>
    <property type="molecule type" value="Genomic_DNA"/>
</dbReference>
<sequence length="238" mass="27541">MLKEYEDKGVVVIPSVFTEEECDRIKSEAYGVTDDQIKAAGYKHAPSEQAYNKKSLIFFPALANEYLNSIRTDERMQNLVREFLGDDVRQINNQIYFREEADLDTFAWHRDTIFRESHVFTSNLVTDYLQTVIAVDDITEENSPVEFITGSHLWETFGDPVNLRLFDRGNLEGIKYTAQKGDMMVWSVMIVHGSEENKSTRSRMTYMNGFCRTRSASTYPDYLVDGNIIEEIDPERIP</sequence>
<dbReference type="PANTHER" id="PTHR20883">
    <property type="entry name" value="PHYTANOYL-COA DIOXYGENASE DOMAIN CONTAINING 1"/>
    <property type="match status" value="1"/>
</dbReference>
<gene>
    <name evidence="1" type="ORF">METZ01_LOCUS87247</name>
</gene>
<dbReference type="Gene3D" id="2.60.120.620">
    <property type="entry name" value="q2cbj1_9rhob like domain"/>
    <property type="match status" value="1"/>
</dbReference>
<dbReference type="PANTHER" id="PTHR20883:SF48">
    <property type="entry name" value="ECTOINE DIOXYGENASE"/>
    <property type="match status" value="1"/>
</dbReference>
<reference evidence="1" key="1">
    <citation type="submission" date="2018-05" db="EMBL/GenBank/DDBJ databases">
        <authorList>
            <person name="Lanie J.A."/>
            <person name="Ng W.-L."/>
            <person name="Kazmierczak K.M."/>
            <person name="Andrzejewski T.M."/>
            <person name="Davidsen T.M."/>
            <person name="Wayne K.J."/>
            <person name="Tettelin H."/>
            <person name="Glass J.I."/>
            <person name="Rusch D."/>
            <person name="Podicherti R."/>
            <person name="Tsui H.-C.T."/>
            <person name="Winkler M.E."/>
        </authorList>
    </citation>
    <scope>NUCLEOTIDE SEQUENCE</scope>
</reference>
<organism evidence="1">
    <name type="scientific">marine metagenome</name>
    <dbReference type="NCBI Taxonomy" id="408172"/>
    <lineage>
        <taxon>unclassified sequences</taxon>
        <taxon>metagenomes</taxon>
        <taxon>ecological metagenomes</taxon>
    </lineage>
</organism>
<dbReference type="Pfam" id="PF05721">
    <property type="entry name" value="PhyH"/>
    <property type="match status" value="1"/>
</dbReference>
<protein>
    <recommendedName>
        <fullName evidence="2">Phytanoyl-CoA dioxygenase</fullName>
    </recommendedName>
</protein>
<evidence type="ECO:0008006" key="2">
    <source>
        <dbReference type="Google" id="ProtNLM"/>
    </source>
</evidence>
<evidence type="ECO:0000313" key="1">
    <source>
        <dbReference type="EMBL" id="SVA34393.1"/>
    </source>
</evidence>
<name>A0A381V551_9ZZZZ</name>